<evidence type="ECO:0000256" key="4">
    <source>
        <dbReference type="ARBA" id="ARBA00022603"/>
    </source>
</evidence>
<evidence type="ECO:0000256" key="3">
    <source>
        <dbReference type="ARBA" id="ARBA00022573"/>
    </source>
</evidence>
<comment type="similarity">
    <text evidence="2">Belongs to the precorrin methyltransferase family.</text>
</comment>
<dbReference type="GO" id="GO:0009236">
    <property type="term" value="P:cobalamin biosynthetic process"/>
    <property type="evidence" value="ECO:0007669"/>
    <property type="project" value="UniProtKB-UniPathway"/>
</dbReference>
<evidence type="ECO:0000256" key="1">
    <source>
        <dbReference type="ARBA" id="ARBA00004953"/>
    </source>
</evidence>
<dbReference type="InterPro" id="IPR014777">
    <property type="entry name" value="4pyrrole_Mease_sub1"/>
</dbReference>
<dbReference type="PANTHER" id="PTHR45790">
    <property type="entry name" value="SIROHEME SYNTHASE-RELATED"/>
    <property type="match status" value="1"/>
</dbReference>
<keyword evidence="5 8" id="KW-0808">Transferase</keyword>
<dbReference type="CDD" id="cd11641">
    <property type="entry name" value="Precorrin-4_C11-MT"/>
    <property type="match status" value="1"/>
</dbReference>
<dbReference type="AlphaFoldDB" id="A0A3B0U9N7"/>
<dbReference type="EC" id="2.1.1.133" evidence="8"/>
<dbReference type="InterPro" id="IPR000878">
    <property type="entry name" value="4pyrrol_Mease"/>
</dbReference>
<dbReference type="InterPro" id="IPR035996">
    <property type="entry name" value="4pyrrol_Methylase_sf"/>
</dbReference>
<dbReference type="EMBL" id="UOEQ01000091">
    <property type="protein sequence ID" value="VAW16166.1"/>
    <property type="molecule type" value="Genomic_DNA"/>
</dbReference>
<dbReference type="InterPro" id="IPR006362">
    <property type="entry name" value="Cbl_synth_CobM/CibF"/>
</dbReference>
<dbReference type="PANTHER" id="PTHR45790:SF4">
    <property type="entry name" value="COBALT-PRECORRIN-4 C(11)-METHYLTRANSFERASE"/>
    <property type="match status" value="1"/>
</dbReference>
<feature type="non-terminal residue" evidence="8">
    <location>
        <position position="158"/>
    </location>
</feature>
<keyword evidence="3" id="KW-0169">Cobalamin biosynthesis</keyword>
<dbReference type="SUPFAM" id="SSF53790">
    <property type="entry name" value="Tetrapyrrole methylase"/>
    <property type="match status" value="1"/>
</dbReference>
<organism evidence="8">
    <name type="scientific">hydrothermal vent metagenome</name>
    <dbReference type="NCBI Taxonomy" id="652676"/>
    <lineage>
        <taxon>unclassified sequences</taxon>
        <taxon>metagenomes</taxon>
        <taxon>ecological metagenomes</taxon>
    </lineage>
</organism>
<comment type="pathway">
    <text evidence="1">Cofactor biosynthesis; adenosylcobalamin biosynthesis.</text>
</comment>
<evidence type="ECO:0000313" key="8">
    <source>
        <dbReference type="EMBL" id="VAW16166.1"/>
    </source>
</evidence>
<name>A0A3B0U9N7_9ZZZZ</name>
<dbReference type="Gene3D" id="3.30.950.10">
    <property type="entry name" value="Methyltransferase, Cobalt-precorrin-4 Transmethylase, Domain 2"/>
    <property type="match status" value="1"/>
</dbReference>
<dbReference type="GO" id="GO:0046026">
    <property type="term" value="F:precorrin-4 C11-methyltransferase activity"/>
    <property type="evidence" value="ECO:0007669"/>
    <property type="project" value="UniProtKB-EC"/>
</dbReference>
<evidence type="ECO:0000259" key="7">
    <source>
        <dbReference type="Pfam" id="PF00590"/>
    </source>
</evidence>
<keyword evidence="4 8" id="KW-0489">Methyltransferase</keyword>
<accession>A0A3B0U9N7</accession>
<dbReference type="PROSITE" id="PS00839">
    <property type="entry name" value="SUMT_1"/>
    <property type="match status" value="1"/>
</dbReference>
<sequence length="158" mass="16569">MSVYFIGAGPGAPDLITVRGQKLIQSCMTCLYAGSLVPKEIVEQAPKNALVMDTAPMHLEEIIAQMIEANERGEDVARVHSGDPSIYGAIGEQMQALKLAEIPFEIIPGVPAFAAAAAKIGAELTLPGIAQTIIITRTQGKASDMPKGEELAILAQSG</sequence>
<dbReference type="Pfam" id="PF00590">
    <property type="entry name" value="TP_methylase"/>
    <property type="match status" value="1"/>
</dbReference>
<dbReference type="GO" id="GO:0032259">
    <property type="term" value="P:methylation"/>
    <property type="evidence" value="ECO:0007669"/>
    <property type="project" value="UniProtKB-KW"/>
</dbReference>
<evidence type="ECO:0000256" key="6">
    <source>
        <dbReference type="ARBA" id="ARBA00022691"/>
    </source>
</evidence>
<proteinExistence type="inferred from homology"/>
<dbReference type="Gene3D" id="3.40.1010.10">
    <property type="entry name" value="Cobalt-precorrin-4 Transmethylase, Domain 1"/>
    <property type="match status" value="1"/>
</dbReference>
<gene>
    <name evidence="8" type="ORF">MNBD_ALPHA11-1522</name>
</gene>
<evidence type="ECO:0000256" key="5">
    <source>
        <dbReference type="ARBA" id="ARBA00022679"/>
    </source>
</evidence>
<dbReference type="InterPro" id="IPR003043">
    <property type="entry name" value="Uropor_MeTrfase_CS"/>
</dbReference>
<dbReference type="InterPro" id="IPR014776">
    <property type="entry name" value="4pyrrole_Mease_sub2"/>
</dbReference>
<evidence type="ECO:0000256" key="2">
    <source>
        <dbReference type="ARBA" id="ARBA00005879"/>
    </source>
</evidence>
<dbReference type="InterPro" id="IPR050161">
    <property type="entry name" value="Siro_Cobalamin_biosynth"/>
</dbReference>
<feature type="domain" description="Tetrapyrrole methylase" evidence="7">
    <location>
        <begin position="3"/>
        <end position="140"/>
    </location>
</feature>
<protein>
    <submittedName>
        <fullName evidence="8">Precorrin-4 C(11)-methyltransferase</fullName>
        <ecNumber evidence="8">2.1.1.133</ecNumber>
    </submittedName>
</protein>
<reference evidence="8" key="1">
    <citation type="submission" date="2018-06" db="EMBL/GenBank/DDBJ databases">
        <authorList>
            <person name="Zhirakovskaya E."/>
        </authorList>
    </citation>
    <scope>NUCLEOTIDE SEQUENCE</scope>
</reference>
<keyword evidence="6" id="KW-0949">S-adenosyl-L-methionine</keyword>
<dbReference type="UniPathway" id="UPA00148"/>